<evidence type="ECO:0000313" key="2">
    <source>
        <dbReference type="Proteomes" id="UP000011115"/>
    </source>
</evidence>
<dbReference type="EnsemblPlants" id="PGSC0003DMT400048902">
    <property type="protein sequence ID" value="PGSC0003DMT400048902"/>
    <property type="gene ID" value="PGSC0003DMG400019001"/>
</dbReference>
<dbReference type="Gramene" id="PGSC0003DMT400048905">
    <property type="protein sequence ID" value="PGSC0003DMT400048905"/>
    <property type="gene ID" value="PGSC0003DMG400019001"/>
</dbReference>
<organism evidence="1 2">
    <name type="scientific">Solanum tuberosum</name>
    <name type="common">Potato</name>
    <dbReference type="NCBI Taxonomy" id="4113"/>
    <lineage>
        <taxon>Eukaryota</taxon>
        <taxon>Viridiplantae</taxon>
        <taxon>Streptophyta</taxon>
        <taxon>Embryophyta</taxon>
        <taxon>Tracheophyta</taxon>
        <taxon>Spermatophyta</taxon>
        <taxon>Magnoliopsida</taxon>
        <taxon>eudicotyledons</taxon>
        <taxon>Gunneridae</taxon>
        <taxon>Pentapetalae</taxon>
        <taxon>asterids</taxon>
        <taxon>lamiids</taxon>
        <taxon>Solanales</taxon>
        <taxon>Solanaceae</taxon>
        <taxon>Solanoideae</taxon>
        <taxon>Solaneae</taxon>
        <taxon>Solanum</taxon>
    </lineage>
</organism>
<dbReference type="Proteomes" id="UP000011115">
    <property type="component" value="Unassembled WGS sequence"/>
</dbReference>
<sequence>MVYVLFSSVYFSFDGEVKTLLKDFPSVDLAFGKAKAYPVVTILFCPRNKFGDLVISMFIHI</sequence>
<dbReference type="AlphaFoldDB" id="M1BN08"/>
<evidence type="ECO:0000313" key="1">
    <source>
        <dbReference type="EnsemblPlants" id="PGSC0003DMT400048905"/>
    </source>
</evidence>
<dbReference type="Gramene" id="PGSC0003DMT400048902">
    <property type="protein sequence ID" value="PGSC0003DMT400048902"/>
    <property type="gene ID" value="PGSC0003DMG400019001"/>
</dbReference>
<accession>M1BN08</accession>
<dbReference type="HOGENOM" id="CLU_2927152_0_0_1"/>
<dbReference type="EnsemblPlants" id="PGSC0003DMT400048905">
    <property type="protein sequence ID" value="PGSC0003DMT400048905"/>
    <property type="gene ID" value="PGSC0003DMG400019001"/>
</dbReference>
<reference evidence="1" key="2">
    <citation type="submission" date="2015-06" db="UniProtKB">
        <authorList>
            <consortium name="EnsemblPlants"/>
        </authorList>
    </citation>
    <scope>IDENTIFICATION</scope>
    <source>
        <strain evidence="1">DM1-3 516 R44</strain>
    </source>
</reference>
<keyword evidence="2" id="KW-1185">Reference proteome</keyword>
<protein>
    <submittedName>
        <fullName evidence="1">Uncharacterized protein</fullName>
    </submittedName>
</protein>
<reference evidence="2" key="1">
    <citation type="journal article" date="2011" name="Nature">
        <title>Genome sequence and analysis of the tuber crop potato.</title>
        <authorList>
            <consortium name="The Potato Genome Sequencing Consortium"/>
        </authorList>
    </citation>
    <scope>NUCLEOTIDE SEQUENCE [LARGE SCALE GENOMIC DNA]</scope>
    <source>
        <strain evidence="2">cv. DM1-3 516 R44</strain>
    </source>
</reference>
<name>M1BN08_SOLTU</name>
<proteinExistence type="predicted"/>